<dbReference type="Gene3D" id="1.25.40.750">
    <property type="entry name" value="Domain of unknown function DUF5071"/>
    <property type="match status" value="1"/>
</dbReference>
<sequence length="59" mass="6994">MEKFENLLTRHKSDFERVEKNMDRNKILPLLPGLLEWTKDINWPIAPSVMELQSDNVNV</sequence>
<name>A0ABW1L948_9BACL</name>
<gene>
    <name evidence="2" type="ORF">ACFPYN_12425</name>
</gene>
<evidence type="ECO:0000313" key="2">
    <source>
        <dbReference type="EMBL" id="MFC6040228.1"/>
    </source>
</evidence>
<comment type="caution">
    <text evidence="2">The sequence shown here is derived from an EMBL/GenBank/DDBJ whole genome shotgun (WGS) entry which is preliminary data.</text>
</comment>
<dbReference type="InterPro" id="IPR038692">
    <property type="entry name" value="Cthe_2751_sf"/>
</dbReference>
<evidence type="ECO:0000259" key="1">
    <source>
        <dbReference type="Pfam" id="PF16804"/>
    </source>
</evidence>
<dbReference type="RefSeq" id="WP_377734569.1">
    <property type="nucleotide sequence ID" value="NZ_JBHSRI010000018.1"/>
</dbReference>
<dbReference type="InterPro" id="IPR031837">
    <property type="entry name" value="DUF5071"/>
</dbReference>
<accession>A0ABW1L948</accession>
<dbReference type="EMBL" id="JBHSRI010000018">
    <property type="protein sequence ID" value="MFC6040228.1"/>
    <property type="molecule type" value="Genomic_DNA"/>
</dbReference>
<reference evidence="3" key="1">
    <citation type="journal article" date="2019" name="Int. J. Syst. Evol. Microbiol.">
        <title>The Global Catalogue of Microorganisms (GCM) 10K type strain sequencing project: providing services to taxonomists for standard genome sequencing and annotation.</title>
        <authorList>
            <consortium name="The Broad Institute Genomics Platform"/>
            <consortium name="The Broad Institute Genome Sequencing Center for Infectious Disease"/>
            <person name="Wu L."/>
            <person name="Ma J."/>
        </authorList>
    </citation>
    <scope>NUCLEOTIDE SEQUENCE [LARGE SCALE GENOMIC DNA]</scope>
    <source>
        <strain evidence="3">CCUG 54527</strain>
    </source>
</reference>
<dbReference type="Pfam" id="PF16804">
    <property type="entry name" value="DUF5071"/>
    <property type="match status" value="1"/>
</dbReference>
<protein>
    <submittedName>
        <fullName evidence="2">DUF5071 domain-containing protein</fullName>
    </submittedName>
</protein>
<feature type="domain" description="DUF5071" evidence="1">
    <location>
        <begin position="7"/>
        <end position="52"/>
    </location>
</feature>
<proteinExistence type="predicted"/>
<organism evidence="2 3">
    <name type="scientific">Paenisporosarcina macmurdoensis</name>
    <dbReference type="NCBI Taxonomy" id="212659"/>
    <lineage>
        <taxon>Bacteria</taxon>
        <taxon>Bacillati</taxon>
        <taxon>Bacillota</taxon>
        <taxon>Bacilli</taxon>
        <taxon>Bacillales</taxon>
        <taxon>Caryophanaceae</taxon>
        <taxon>Paenisporosarcina</taxon>
    </lineage>
</organism>
<dbReference type="Proteomes" id="UP001596170">
    <property type="component" value="Unassembled WGS sequence"/>
</dbReference>
<keyword evidence="3" id="KW-1185">Reference proteome</keyword>
<evidence type="ECO:0000313" key="3">
    <source>
        <dbReference type="Proteomes" id="UP001596170"/>
    </source>
</evidence>